<evidence type="ECO:0000256" key="2">
    <source>
        <dbReference type="SAM" id="MobiDB-lite"/>
    </source>
</evidence>
<feature type="repeat" description="ANK" evidence="1">
    <location>
        <begin position="137"/>
        <end position="169"/>
    </location>
</feature>
<dbReference type="GO" id="GO:0003676">
    <property type="term" value="F:nucleic acid binding"/>
    <property type="evidence" value="ECO:0007669"/>
    <property type="project" value="InterPro"/>
</dbReference>
<comment type="caution">
    <text evidence="4">The sequence shown here is derived from an EMBL/GenBank/DDBJ whole genome shotgun (WGS) entry which is preliminary data.</text>
</comment>
<dbReference type="Pfam" id="PF12796">
    <property type="entry name" value="Ank_2"/>
    <property type="match status" value="1"/>
</dbReference>
<dbReference type="Gene3D" id="1.25.40.20">
    <property type="entry name" value="Ankyrin repeat-containing domain"/>
    <property type="match status" value="1"/>
</dbReference>
<evidence type="ECO:0000259" key="3">
    <source>
        <dbReference type="PROSITE" id="PS50174"/>
    </source>
</evidence>
<dbReference type="AlphaFoldDB" id="A0A8S1HUG5"/>
<dbReference type="InterPro" id="IPR039146">
    <property type="entry name" value="GPANK1"/>
</dbReference>
<dbReference type="InterPro" id="IPR002110">
    <property type="entry name" value="Ankyrin_rpt"/>
</dbReference>
<dbReference type="PROSITE" id="PS50297">
    <property type="entry name" value="ANK_REP_REGION"/>
    <property type="match status" value="1"/>
</dbReference>
<keyword evidence="5" id="KW-1185">Reference proteome</keyword>
<evidence type="ECO:0000256" key="1">
    <source>
        <dbReference type="PROSITE-ProRule" id="PRU00023"/>
    </source>
</evidence>
<dbReference type="Proteomes" id="UP000835052">
    <property type="component" value="Unassembled WGS sequence"/>
</dbReference>
<dbReference type="PROSITE" id="PS50088">
    <property type="entry name" value="ANK_REPEAT"/>
    <property type="match status" value="1"/>
</dbReference>
<evidence type="ECO:0000313" key="4">
    <source>
        <dbReference type="EMBL" id="CAD6198181.1"/>
    </source>
</evidence>
<reference evidence="4" key="1">
    <citation type="submission" date="2020-10" db="EMBL/GenBank/DDBJ databases">
        <authorList>
            <person name="Kikuchi T."/>
        </authorList>
    </citation>
    <scope>NUCLEOTIDE SEQUENCE</scope>
    <source>
        <strain evidence="4">NKZ352</strain>
    </source>
</reference>
<feature type="region of interest" description="Disordered" evidence="2">
    <location>
        <begin position="328"/>
        <end position="347"/>
    </location>
</feature>
<feature type="domain" description="G-patch" evidence="3">
    <location>
        <begin position="253"/>
        <end position="299"/>
    </location>
</feature>
<dbReference type="PROSITE" id="PS50174">
    <property type="entry name" value="G_PATCH"/>
    <property type="match status" value="1"/>
</dbReference>
<dbReference type="InterPro" id="IPR000467">
    <property type="entry name" value="G_patch_dom"/>
</dbReference>
<keyword evidence="1" id="KW-0040">ANK repeat</keyword>
<accession>A0A8S1HUG5</accession>
<sequence>MTHYELPPQVLGRLDQKKQVTFVRATSSAVNKEESPNSPALNASECGSKDYEEILAEARKRTELRTHVKEEVIEVDDQDVVEPIRLKKTKRKKKINVSVSWSVRDVNAFLKAAKDGDLAEVKRFVSRGMPPDAADFYGWTAVMCAIAEGHFHLCVYLLEHGANADALDSTGSGIVTIAQKAGHDWLVRALIRHFDPWRQHPKEGEHLQDFRCDLCDLNYKAASQNEHLASLCHQLNEPGSSRAAPHSGFVIDPNNIGYRLLKASGWSEEKGLGRNSEGKKFPIKTVLKRDRRGFGLDKLSPRVTHFKPYDEAAVRNEKKIITSWKEDLQNRKKKEDRIARDFRSSFE</sequence>
<name>A0A8S1HUG5_9PELO</name>
<gene>
    <name evidence="4" type="ORF">CAUJ_LOCUS14087</name>
</gene>
<dbReference type="SMART" id="SM00443">
    <property type="entry name" value="G_patch"/>
    <property type="match status" value="1"/>
</dbReference>
<dbReference type="Pfam" id="PF01585">
    <property type="entry name" value="G-patch"/>
    <property type="match status" value="1"/>
</dbReference>
<dbReference type="OrthoDB" id="20282at2759"/>
<dbReference type="SMART" id="SM00248">
    <property type="entry name" value="ANK"/>
    <property type="match status" value="2"/>
</dbReference>
<dbReference type="PANTHER" id="PTHR20923:SF1">
    <property type="entry name" value="G PATCH DOMAIN AND ANKYRIN REPEAT-CONTAINING PROTEIN 1"/>
    <property type="match status" value="1"/>
</dbReference>
<dbReference type="InterPro" id="IPR036770">
    <property type="entry name" value="Ankyrin_rpt-contain_sf"/>
</dbReference>
<dbReference type="SUPFAM" id="SSF48403">
    <property type="entry name" value="Ankyrin repeat"/>
    <property type="match status" value="1"/>
</dbReference>
<proteinExistence type="predicted"/>
<protein>
    <recommendedName>
        <fullName evidence="3">G-patch domain-containing protein</fullName>
    </recommendedName>
</protein>
<evidence type="ECO:0000313" key="5">
    <source>
        <dbReference type="Proteomes" id="UP000835052"/>
    </source>
</evidence>
<dbReference type="EMBL" id="CAJGYM010000117">
    <property type="protein sequence ID" value="CAD6198181.1"/>
    <property type="molecule type" value="Genomic_DNA"/>
</dbReference>
<organism evidence="4 5">
    <name type="scientific">Caenorhabditis auriculariae</name>
    <dbReference type="NCBI Taxonomy" id="2777116"/>
    <lineage>
        <taxon>Eukaryota</taxon>
        <taxon>Metazoa</taxon>
        <taxon>Ecdysozoa</taxon>
        <taxon>Nematoda</taxon>
        <taxon>Chromadorea</taxon>
        <taxon>Rhabditida</taxon>
        <taxon>Rhabditina</taxon>
        <taxon>Rhabditomorpha</taxon>
        <taxon>Rhabditoidea</taxon>
        <taxon>Rhabditidae</taxon>
        <taxon>Peloderinae</taxon>
        <taxon>Caenorhabditis</taxon>
    </lineage>
</organism>
<dbReference type="PANTHER" id="PTHR20923">
    <property type="entry name" value="BAT4 PROTEIN-RELATED"/>
    <property type="match status" value="1"/>
</dbReference>